<dbReference type="Pfam" id="PF12833">
    <property type="entry name" value="HTH_18"/>
    <property type="match status" value="1"/>
</dbReference>
<dbReference type="Gene3D" id="1.10.10.60">
    <property type="entry name" value="Homeodomain-like"/>
    <property type="match status" value="1"/>
</dbReference>
<dbReference type="Proteomes" id="UP000001868">
    <property type="component" value="Chromosome"/>
</dbReference>
<organism evidence="5 6">
    <name type="scientific">Phenylobacterium zucineum (strain HLK1)</name>
    <dbReference type="NCBI Taxonomy" id="450851"/>
    <lineage>
        <taxon>Bacteria</taxon>
        <taxon>Pseudomonadati</taxon>
        <taxon>Pseudomonadota</taxon>
        <taxon>Alphaproteobacteria</taxon>
        <taxon>Caulobacterales</taxon>
        <taxon>Caulobacteraceae</taxon>
        <taxon>Phenylobacterium</taxon>
    </lineage>
</organism>
<sequence>MGDAAAAGLLAAAGEPHRVETSRGFDMVSVYCAGAWLRRLPSRPGVVPVSALLKALIGGIPDAGPARRRRLALLFADEVHLEPAPALFIPELAGRLLGVLAAALRADPADERTLAAWAAELGVSSRTLAREFERRAQLTFTAYRRQVRLRAALIRMAEGQSITQVGLDLGFGSASNFIRAFRAATGVTPARYFAARTG</sequence>
<evidence type="ECO:0000313" key="6">
    <source>
        <dbReference type="Proteomes" id="UP000001868"/>
    </source>
</evidence>
<keyword evidence="3" id="KW-0804">Transcription</keyword>
<evidence type="ECO:0000256" key="3">
    <source>
        <dbReference type="ARBA" id="ARBA00023163"/>
    </source>
</evidence>
<dbReference type="SUPFAM" id="SSF46689">
    <property type="entry name" value="Homeodomain-like"/>
    <property type="match status" value="2"/>
</dbReference>
<dbReference type="InterPro" id="IPR020449">
    <property type="entry name" value="Tscrpt_reg_AraC-type_HTH"/>
</dbReference>
<dbReference type="SMART" id="SM00342">
    <property type="entry name" value="HTH_ARAC"/>
    <property type="match status" value="1"/>
</dbReference>
<evidence type="ECO:0000256" key="1">
    <source>
        <dbReference type="ARBA" id="ARBA00023015"/>
    </source>
</evidence>
<evidence type="ECO:0000256" key="2">
    <source>
        <dbReference type="ARBA" id="ARBA00023125"/>
    </source>
</evidence>
<protein>
    <submittedName>
        <fullName evidence="5">Transcriptional regulator, AraC family</fullName>
    </submittedName>
</protein>
<dbReference type="InterPro" id="IPR018060">
    <property type="entry name" value="HTH_AraC"/>
</dbReference>
<dbReference type="InterPro" id="IPR009057">
    <property type="entry name" value="Homeodomain-like_sf"/>
</dbReference>
<dbReference type="AlphaFoldDB" id="B4R9V1"/>
<dbReference type="GO" id="GO:0043565">
    <property type="term" value="F:sequence-specific DNA binding"/>
    <property type="evidence" value="ECO:0007669"/>
    <property type="project" value="InterPro"/>
</dbReference>
<dbReference type="PRINTS" id="PR00032">
    <property type="entry name" value="HTHARAC"/>
</dbReference>
<dbReference type="PROSITE" id="PS01124">
    <property type="entry name" value="HTH_ARAC_FAMILY_2"/>
    <property type="match status" value="1"/>
</dbReference>
<dbReference type="InterPro" id="IPR018062">
    <property type="entry name" value="HTH_AraC-typ_CS"/>
</dbReference>
<evidence type="ECO:0000259" key="4">
    <source>
        <dbReference type="PROSITE" id="PS01124"/>
    </source>
</evidence>
<reference evidence="5 6" key="1">
    <citation type="journal article" date="2008" name="BMC Genomics">
        <title>Complete genome of Phenylobacterium zucineum - a novel facultative intracellular bacterium isolated from human erythroleukemia cell line K562.</title>
        <authorList>
            <person name="Luo Y."/>
            <person name="Xu X."/>
            <person name="Ding Z."/>
            <person name="Liu Z."/>
            <person name="Zhang B."/>
            <person name="Yan Z."/>
            <person name="Sun J."/>
            <person name="Hu S."/>
            <person name="Hu X."/>
        </authorList>
    </citation>
    <scope>NUCLEOTIDE SEQUENCE [LARGE SCALE GENOMIC DNA]</scope>
    <source>
        <strain evidence="5 6">HLK1</strain>
    </source>
</reference>
<accession>B4R9V1</accession>
<dbReference type="PROSITE" id="PS00041">
    <property type="entry name" value="HTH_ARAC_FAMILY_1"/>
    <property type="match status" value="1"/>
</dbReference>
<dbReference type="STRING" id="450851.PHZ_c1452"/>
<keyword evidence="6" id="KW-1185">Reference proteome</keyword>
<gene>
    <name evidence="5" type="ordered locus">PHZ_c1452</name>
</gene>
<keyword evidence="1" id="KW-0805">Transcription regulation</keyword>
<feature type="domain" description="HTH araC/xylS-type" evidence="4">
    <location>
        <begin position="98"/>
        <end position="195"/>
    </location>
</feature>
<dbReference type="GO" id="GO:0003700">
    <property type="term" value="F:DNA-binding transcription factor activity"/>
    <property type="evidence" value="ECO:0007669"/>
    <property type="project" value="InterPro"/>
</dbReference>
<dbReference type="EMBL" id="CP000747">
    <property type="protein sequence ID" value="ACG77865.1"/>
    <property type="molecule type" value="Genomic_DNA"/>
</dbReference>
<proteinExistence type="predicted"/>
<name>B4R9V1_PHEZH</name>
<dbReference type="KEGG" id="pzu:PHZ_c1452"/>
<dbReference type="eggNOG" id="COG2207">
    <property type="taxonomic scope" value="Bacteria"/>
</dbReference>
<evidence type="ECO:0000313" key="5">
    <source>
        <dbReference type="EMBL" id="ACG77865.1"/>
    </source>
</evidence>
<dbReference type="HOGENOM" id="CLU_000445_87_3_5"/>
<dbReference type="PANTHER" id="PTHR11019:SF199">
    <property type="entry name" value="HTH-TYPE TRANSCRIPTIONAL REGULATOR NIMR"/>
    <property type="match status" value="1"/>
</dbReference>
<keyword evidence="2" id="KW-0238">DNA-binding</keyword>
<dbReference type="PANTHER" id="PTHR11019">
    <property type="entry name" value="HTH-TYPE TRANSCRIPTIONAL REGULATOR NIMR"/>
    <property type="match status" value="1"/>
</dbReference>